<proteinExistence type="predicted"/>
<keyword evidence="5" id="KW-1185">Reference proteome</keyword>
<feature type="transmembrane region" description="Helical" evidence="2">
    <location>
        <begin position="116"/>
        <end position="137"/>
    </location>
</feature>
<dbReference type="EnsemblProtists" id="EKX52038">
    <property type="protein sequence ID" value="EKX52038"/>
    <property type="gene ID" value="GUITHDRAFT_101947"/>
</dbReference>
<protein>
    <submittedName>
        <fullName evidence="3 4">Uncharacterized protein</fullName>
    </submittedName>
</protein>
<dbReference type="RefSeq" id="XP_005839018.1">
    <property type="nucleotide sequence ID" value="XM_005838961.1"/>
</dbReference>
<name>L1JVB5_GUITC</name>
<evidence type="ECO:0000256" key="1">
    <source>
        <dbReference type="SAM" id="MobiDB-lite"/>
    </source>
</evidence>
<accession>L1JVB5</accession>
<dbReference type="EMBL" id="JH992973">
    <property type="protein sequence ID" value="EKX52038.1"/>
    <property type="molecule type" value="Genomic_DNA"/>
</dbReference>
<dbReference type="HOGENOM" id="CLU_1681277_0_0_1"/>
<evidence type="ECO:0000313" key="4">
    <source>
        <dbReference type="EnsemblProtists" id="EKX52038"/>
    </source>
</evidence>
<evidence type="ECO:0000256" key="2">
    <source>
        <dbReference type="SAM" id="Phobius"/>
    </source>
</evidence>
<dbReference type="InterPro" id="IPR012341">
    <property type="entry name" value="6hp_glycosidase-like_sf"/>
</dbReference>
<dbReference type="PaxDb" id="55529-EKX52038"/>
<dbReference type="Gene3D" id="1.50.10.10">
    <property type="match status" value="1"/>
</dbReference>
<dbReference type="AlphaFoldDB" id="L1JVB5"/>
<sequence length="157" mass="17244">MFAEELSKIPSMMEKYYPTRAALEMKDPSVYTAATAIDDDDEREVVVSGGDRSEDNGDGDDDDADFDDRAAGVAYMYWRLATTTCPLVSQKQEYLDKSEAYISAALRMSKPPGKSLRTSTFLTGIAGVYAVAAAIAFTKKESTRVARLTKEVKIELS</sequence>
<keyword evidence="2" id="KW-1133">Transmembrane helix</keyword>
<dbReference type="SUPFAM" id="SSF158745">
    <property type="entry name" value="LanC-like"/>
    <property type="match status" value="1"/>
</dbReference>
<reference evidence="3 5" key="1">
    <citation type="journal article" date="2012" name="Nature">
        <title>Algal genomes reveal evolutionary mosaicism and the fate of nucleomorphs.</title>
        <authorList>
            <consortium name="DOE Joint Genome Institute"/>
            <person name="Curtis B.A."/>
            <person name="Tanifuji G."/>
            <person name="Burki F."/>
            <person name="Gruber A."/>
            <person name="Irimia M."/>
            <person name="Maruyama S."/>
            <person name="Arias M.C."/>
            <person name="Ball S.G."/>
            <person name="Gile G.H."/>
            <person name="Hirakawa Y."/>
            <person name="Hopkins J.F."/>
            <person name="Kuo A."/>
            <person name="Rensing S.A."/>
            <person name="Schmutz J."/>
            <person name="Symeonidi A."/>
            <person name="Elias M."/>
            <person name="Eveleigh R.J."/>
            <person name="Herman E.K."/>
            <person name="Klute M.J."/>
            <person name="Nakayama T."/>
            <person name="Obornik M."/>
            <person name="Reyes-Prieto A."/>
            <person name="Armbrust E.V."/>
            <person name="Aves S.J."/>
            <person name="Beiko R.G."/>
            <person name="Coutinho P."/>
            <person name="Dacks J.B."/>
            <person name="Durnford D.G."/>
            <person name="Fast N.M."/>
            <person name="Green B.R."/>
            <person name="Grisdale C.J."/>
            <person name="Hempel F."/>
            <person name="Henrissat B."/>
            <person name="Hoppner M.P."/>
            <person name="Ishida K."/>
            <person name="Kim E."/>
            <person name="Koreny L."/>
            <person name="Kroth P.G."/>
            <person name="Liu Y."/>
            <person name="Malik S.B."/>
            <person name="Maier U.G."/>
            <person name="McRose D."/>
            <person name="Mock T."/>
            <person name="Neilson J.A."/>
            <person name="Onodera N.T."/>
            <person name="Poole A.M."/>
            <person name="Pritham E.J."/>
            <person name="Richards T.A."/>
            <person name="Rocap G."/>
            <person name="Roy S.W."/>
            <person name="Sarai C."/>
            <person name="Schaack S."/>
            <person name="Shirato S."/>
            <person name="Slamovits C.H."/>
            <person name="Spencer D.F."/>
            <person name="Suzuki S."/>
            <person name="Worden A.Z."/>
            <person name="Zauner S."/>
            <person name="Barry K."/>
            <person name="Bell C."/>
            <person name="Bharti A.K."/>
            <person name="Crow J.A."/>
            <person name="Grimwood J."/>
            <person name="Kramer R."/>
            <person name="Lindquist E."/>
            <person name="Lucas S."/>
            <person name="Salamov A."/>
            <person name="McFadden G.I."/>
            <person name="Lane C.E."/>
            <person name="Keeling P.J."/>
            <person name="Gray M.W."/>
            <person name="Grigoriev I.V."/>
            <person name="Archibald J.M."/>
        </authorList>
    </citation>
    <scope>NUCLEOTIDE SEQUENCE</scope>
    <source>
        <strain evidence="3 5">CCMP2712</strain>
    </source>
</reference>
<evidence type="ECO:0000313" key="3">
    <source>
        <dbReference type="EMBL" id="EKX52038.1"/>
    </source>
</evidence>
<organism evidence="3">
    <name type="scientific">Guillardia theta (strain CCMP2712)</name>
    <name type="common">Cryptophyte</name>
    <dbReference type="NCBI Taxonomy" id="905079"/>
    <lineage>
        <taxon>Eukaryota</taxon>
        <taxon>Cryptophyceae</taxon>
        <taxon>Pyrenomonadales</taxon>
        <taxon>Geminigeraceae</taxon>
        <taxon>Guillardia</taxon>
    </lineage>
</organism>
<reference evidence="5" key="2">
    <citation type="submission" date="2012-11" db="EMBL/GenBank/DDBJ databases">
        <authorList>
            <person name="Kuo A."/>
            <person name="Curtis B.A."/>
            <person name="Tanifuji G."/>
            <person name="Burki F."/>
            <person name="Gruber A."/>
            <person name="Irimia M."/>
            <person name="Maruyama S."/>
            <person name="Arias M.C."/>
            <person name="Ball S.G."/>
            <person name="Gile G.H."/>
            <person name="Hirakawa Y."/>
            <person name="Hopkins J.F."/>
            <person name="Rensing S.A."/>
            <person name="Schmutz J."/>
            <person name="Symeonidi A."/>
            <person name="Elias M."/>
            <person name="Eveleigh R.J."/>
            <person name="Herman E.K."/>
            <person name="Klute M.J."/>
            <person name="Nakayama T."/>
            <person name="Obornik M."/>
            <person name="Reyes-Prieto A."/>
            <person name="Armbrust E.V."/>
            <person name="Aves S.J."/>
            <person name="Beiko R.G."/>
            <person name="Coutinho P."/>
            <person name="Dacks J.B."/>
            <person name="Durnford D.G."/>
            <person name="Fast N.M."/>
            <person name="Green B.R."/>
            <person name="Grisdale C."/>
            <person name="Hempe F."/>
            <person name="Henrissat B."/>
            <person name="Hoppner M.P."/>
            <person name="Ishida K.-I."/>
            <person name="Kim E."/>
            <person name="Koreny L."/>
            <person name="Kroth P.G."/>
            <person name="Liu Y."/>
            <person name="Malik S.-B."/>
            <person name="Maier U.G."/>
            <person name="McRose D."/>
            <person name="Mock T."/>
            <person name="Neilson J.A."/>
            <person name="Onodera N.T."/>
            <person name="Poole A.M."/>
            <person name="Pritham E.J."/>
            <person name="Richards T.A."/>
            <person name="Rocap G."/>
            <person name="Roy S.W."/>
            <person name="Sarai C."/>
            <person name="Schaack S."/>
            <person name="Shirato S."/>
            <person name="Slamovits C.H."/>
            <person name="Spencer D.F."/>
            <person name="Suzuki S."/>
            <person name="Worden A.Z."/>
            <person name="Zauner S."/>
            <person name="Barry K."/>
            <person name="Bell C."/>
            <person name="Bharti A.K."/>
            <person name="Crow J.A."/>
            <person name="Grimwood J."/>
            <person name="Kramer R."/>
            <person name="Lindquist E."/>
            <person name="Lucas S."/>
            <person name="Salamov A."/>
            <person name="McFadden G.I."/>
            <person name="Lane C.E."/>
            <person name="Keeling P.J."/>
            <person name="Gray M.W."/>
            <person name="Grigoriev I.V."/>
            <person name="Archibald J.M."/>
        </authorList>
    </citation>
    <scope>NUCLEOTIDE SEQUENCE</scope>
    <source>
        <strain evidence="5">CCMP2712</strain>
    </source>
</reference>
<keyword evidence="2" id="KW-0472">Membrane</keyword>
<reference evidence="4" key="3">
    <citation type="submission" date="2015-06" db="UniProtKB">
        <authorList>
            <consortium name="EnsemblProtists"/>
        </authorList>
    </citation>
    <scope>IDENTIFICATION</scope>
</reference>
<keyword evidence="2" id="KW-0812">Transmembrane</keyword>
<gene>
    <name evidence="3" type="ORF">GUITHDRAFT_101947</name>
</gene>
<feature type="compositionally biased region" description="Acidic residues" evidence="1">
    <location>
        <begin position="56"/>
        <end position="66"/>
    </location>
</feature>
<feature type="region of interest" description="Disordered" evidence="1">
    <location>
        <begin position="42"/>
        <end position="66"/>
    </location>
</feature>
<dbReference type="Proteomes" id="UP000011087">
    <property type="component" value="Unassembled WGS sequence"/>
</dbReference>
<dbReference type="GeneID" id="17309086"/>
<evidence type="ECO:0000313" key="5">
    <source>
        <dbReference type="Proteomes" id="UP000011087"/>
    </source>
</evidence>
<dbReference type="KEGG" id="gtt:GUITHDRAFT_101947"/>
<dbReference type="GO" id="GO:0005975">
    <property type="term" value="P:carbohydrate metabolic process"/>
    <property type="evidence" value="ECO:0007669"/>
    <property type="project" value="InterPro"/>
</dbReference>